<dbReference type="InterPro" id="IPR013324">
    <property type="entry name" value="RNA_pol_sigma_r3/r4-like"/>
</dbReference>
<protein>
    <submittedName>
        <fullName evidence="7">Sigma-70 family RNA polymerase sigma factor</fullName>
    </submittedName>
</protein>
<dbReference type="InterPro" id="IPR007627">
    <property type="entry name" value="RNA_pol_sigma70_r2"/>
</dbReference>
<dbReference type="InterPro" id="IPR013325">
    <property type="entry name" value="RNA_pol_sigma_r2"/>
</dbReference>
<dbReference type="InterPro" id="IPR036388">
    <property type="entry name" value="WH-like_DNA-bd_sf"/>
</dbReference>
<comment type="similarity">
    <text evidence="1">Belongs to the sigma-70 factor family. ECF subfamily.</text>
</comment>
<dbReference type="SUPFAM" id="SSF88659">
    <property type="entry name" value="Sigma3 and sigma4 domains of RNA polymerase sigma factors"/>
    <property type="match status" value="1"/>
</dbReference>
<dbReference type="PANTHER" id="PTHR43133">
    <property type="entry name" value="RNA POLYMERASE ECF-TYPE SIGMA FACTO"/>
    <property type="match status" value="1"/>
</dbReference>
<reference evidence="7 8" key="1">
    <citation type="submission" date="2018-11" db="EMBL/GenBank/DDBJ databases">
        <title>Clostridium sp. nov., a member of the family Erysipelotrichaceae isolated from pig faeces.</title>
        <authorList>
            <person name="Chang Y.-H."/>
        </authorList>
    </citation>
    <scope>NUCLEOTIDE SEQUENCE [LARGE SCALE GENOMIC DNA]</scope>
    <source>
        <strain evidence="7 8">YH-panp20</strain>
    </source>
</reference>
<dbReference type="RefSeq" id="WP_128520562.1">
    <property type="nucleotide sequence ID" value="NZ_RJQC01000002.1"/>
</dbReference>
<comment type="caution">
    <text evidence="7">The sequence shown here is derived from an EMBL/GenBank/DDBJ whole genome shotgun (WGS) entry which is preliminary data.</text>
</comment>
<dbReference type="InterPro" id="IPR039425">
    <property type="entry name" value="RNA_pol_sigma-70-like"/>
</dbReference>
<evidence type="ECO:0000256" key="1">
    <source>
        <dbReference type="ARBA" id="ARBA00010641"/>
    </source>
</evidence>
<name>A0A3N0I0U5_9FIRM</name>
<dbReference type="GO" id="GO:0016987">
    <property type="term" value="F:sigma factor activity"/>
    <property type="evidence" value="ECO:0007669"/>
    <property type="project" value="UniProtKB-KW"/>
</dbReference>
<evidence type="ECO:0000259" key="6">
    <source>
        <dbReference type="Pfam" id="PF08281"/>
    </source>
</evidence>
<keyword evidence="8" id="KW-1185">Reference proteome</keyword>
<organism evidence="7 8">
    <name type="scientific">Absicoccus porci</name>
    <dbReference type="NCBI Taxonomy" id="2486576"/>
    <lineage>
        <taxon>Bacteria</taxon>
        <taxon>Bacillati</taxon>
        <taxon>Bacillota</taxon>
        <taxon>Erysipelotrichia</taxon>
        <taxon>Erysipelotrichales</taxon>
        <taxon>Erysipelotrichaceae</taxon>
        <taxon>Absicoccus</taxon>
    </lineage>
</organism>
<keyword evidence="2" id="KW-0805">Transcription regulation</keyword>
<dbReference type="InterPro" id="IPR013249">
    <property type="entry name" value="RNA_pol_sigma70_r4_t2"/>
</dbReference>
<dbReference type="Proteomes" id="UP000276568">
    <property type="component" value="Unassembled WGS sequence"/>
</dbReference>
<dbReference type="SUPFAM" id="SSF88946">
    <property type="entry name" value="Sigma2 domain of RNA polymerase sigma factors"/>
    <property type="match status" value="1"/>
</dbReference>
<evidence type="ECO:0000259" key="5">
    <source>
        <dbReference type="Pfam" id="PF04542"/>
    </source>
</evidence>
<accession>A0A3N0I0U5</accession>
<dbReference type="Pfam" id="PF08281">
    <property type="entry name" value="Sigma70_r4_2"/>
    <property type="match status" value="1"/>
</dbReference>
<dbReference type="Gene3D" id="1.10.10.10">
    <property type="entry name" value="Winged helix-like DNA-binding domain superfamily/Winged helix DNA-binding domain"/>
    <property type="match status" value="1"/>
</dbReference>
<dbReference type="GO" id="GO:0003677">
    <property type="term" value="F:DNA binding"/>
    <property type="evidence" value="ECO:0007669"/>
    <property type="project" value="InterPro"/>
</dbReference>
<dbReference type="GO" id="GO:0006352">
    <property type="term" value="P:DNA-templated transcription initiation"/>
    <property type="evidence" value="ECO:0007669"/>
    <property type="project" value="InterPro"/>
</dbReference>
<keyword evidence="4" id="KW-0804">Transcription</keyword>
<dbReference type="AlphaFoldDB" id="A0A3N0I0U5"/>
<feature type="domain" description="RNA polymerase sigma-70 region 2" evidence="5">
    <location>
        <begin position="9"/>
        <end position="68"/>
    </location>
</feature>
<gene>
    <name evidence="7" type="ORF">EDX97_07700</name>
</gene>
<evidence type="ECO:0000313" key="7">
    <source>
        <dbReference type="EMBL" id="RNM30655.1"/>
    </source>
</evidence>
<dbReference type="NCBIfam" id="TIGR02937">
    <property type="entry name" value="sigma70-ECF"/>
    <property type="match status" value="1"/>
</dbReference>
<dbReference type="EMBL" id="RJQC01000002">
    <property type="protein sequence ID" value="RNM30655.1"/>
    <property type="molecule type" value="Genomic_DNA"/>
</dbReference>
<dbReference type="PANTHER" id="PTHR43133:SF60">
    <property type="entry name" value="RNA POLYMERASE SIGMA FACTOR SIGV"/>
    <property type="match status" value="1"/>
</dbReference>
<keyword evidence="3" id="KW-0731">Sigma factor</keyword>
<evidence type="ECO:0000313" key="8">
    <source>
        <dbReference type="Proteomes" id="UP000276568"/>
    </source>
</evidence>
<dbReference type="CDD" id="cd06171">
    <property type="entry name" value="Sigma70_r4"/>
    <property type="match status" value="1"/>
</dbReference>
<sequence length="160" mass="18957">MKIPIDDLVPAYKDCIFRTAFSITRNVADAEDIVQETFYQYIVTTRDFENEEHIKAWLLRTAINKAKNIRISFWSQKRVSLPDSMWGTSPQISDDQRLIKAVLSLPTKYRIVIHLYYYEDYSVNEISQLVRATPSAVKNRLLRARRMLKDKLKEDWHDDE</sequence>
<dbReference type="OrthoDB" id="9795666at2"/>
<evidence type="ECO:0000256" key="3">
    <source>
        <dbReference type="ARBA" id="ARBA00023082"/>
    </source>
</evidence>
<dbReference type="InterPro" id="IPR014284">
    <property type="entry name" value="RNA_pol_sigma-70_dom"/>
</dbReference>
<dbReference type="Gene3D" id="1.10.1740.10">
    <property type="match status" value="1"/>
</dbReference>
<proteinExistence type="inferred from homology"/>
<evidence type="ECO:0000256" key="4">
    <source>
        <dbReference type="ARBA" id="ARBA00023163"/>
    </source>
</evidence>
<evidence type="ECO:0000256" key="2">
    <source>
        <dbReference type="ARBA" id="ARBA00023015"/>
    </source>
</evidence>
<feature type="domain" description="RNA polymerase sigma factor 70 region 4 type 2" evidence="6">
    <location>
        <begin position="96"/>
        <end position="148"/>
    </location>
</feature>
<dbReference type="Pfam" id="PF04542">
    <property type="entry name" value="Sigma70_r2"/>
    <property type="match status" value="1"/>
</dbReference>